<dbReference type="InterPro" id="IPR011754">
    <property type="entry name" value="Mxa_paralog_2268"/>
</dbReference>
<organism evidence="2 3">
    <name type="scientific">Cystobacter ferrugineus</name>
    <dbReference type="NCBI Taxonomy" id="83449"/>
    <lineage>
        <taxon>Bacteria</taxon>
        <taxon>Pseudomonadati</taxon>
        <taxon>Myxococcota</taxon>
        <taxon>Myxococcia</taxon>
        <taxon>Myxococcales</taxon>
        <taxon>Cystobacterineae</taxon>
        <taxon>Archangiaceae</taxon>
        <taxon>Cystobacter</taxon>
    </lineage>
</organism>
<feature type="coiled-coil region" evidence="1">
    <location>
        <begin position="45"/>
        <end position="72"/>
    </location>
</feature>
<comment type="caution">
    <text evidence="2">The sequence shown here is derived from an EMBL/GenBank/DDBJ whole genome shotgun (WGS) entry which is preliminary data.</text>
</comment>
<protein>
    <submittedName>
        <fullName evidence="2">Uncharacterized protein</fullName>
    </submittedName>
</protein>
<keyword evidence="1" id="KW-0175">Coiled coil</keyword>
<dbReference type="RefSeq" id="WP_071899025.1">
    <property type="nucleotide sequence ID" value="NZ_MPIN01000003.1"/>
</dbReference>
<dbReference type="EMBL" id="MPIN01000003">
    <property type="protein sequence ID" value="OJH40390.1"/>
    <property type="molecule type" value="Genomic_DNA"/>
</dbReference>
<evidence type="ECO:0000313" key="2">
    <source>
        <dbReference type="EMBL" id="OJH40390.1"/>
    </source>
</evidence>
<keyword evidence="3" id="KW-1185">Reference proteome</keyword>
<dbReference type="AlphaFoldDB" id="A0A1L9BDQ6"/>
<name>A0A1L9BDQ6_9BACT</name>
<sequence>MAGERVKLTVRFSDGAAPESASFWLVGHSVRGARRVEVFRHARPADELKREAAEARAEARQCQEDKARLLAERIEPGGLMGAAWLERTSAVQWRDIRAMVKQHSGNALRLRGAKSYSHPGSVAVRLKLLNPGAEPWTAAGAVLKDSAGAEVDLSPWQEAAIPAGDPGFVVVGAEREVGQLACPCTLKLWEAEGPRAVILGNVTFPPVEQGGERE</sequence>
<dbReference type="OrthoDB" id="5522147at2"/>
<accession>A0A1L9BDQ6</accession>
<dbReference type="Proteomes" id="UP000182229">
    <property type="component" value="Unassembled WGS sequence"/>
</dbReference>
<dbReference type="NCBIfam" id="TIGR02268">
    <property type="entry name" value="Myxococcus xanthus paralogous family TIGR02268"/>
    <property type="match status" value="1"/>
</dbReference>
<dbReference type="Pfam" id="PF09544">
    <property type="entry name" value="DUF2381"/>
    <property type="match status" value="1"/>
</dbReference>
<evidence type="ECO:0000256" key="1">
    <source>
        <dbReference type="SAM" id="Coils"/>
    </source>
</evidence>
<evidence type="ECO:0000313" key="3">
    <source>
        <dbReference type="Proteomes" id="UP000182229"/>
    </source>
</evidence>
<gene>
    <name evidence="2" type="ORF">BON30_15310</name>
</gene>
<proteinExistence type="predicted"/>
<reference evidence="3" key="1">
    <citation type="submission" date="2016-11" db="EMBL/GenBank/DDBJ databases">
        <authorList>
            <person name="Shukria A."/>
            <person name="Stevens D.C."/>
        </authorList>
    </citation>
    <scope>NUCLEOTIDE SEQUENCE [LARGE SCALE GENOMIC DNA]</scope>
    <source>
        <strain evidence="3">Cbfe23</strain>
    </source>
</reference>
<reference evidence="2 3" key="2">
    <citation type="submission" date="2016-12" db="EMBL/GenBank/DDBJ databases">
        <title>Draft Genome Sequence of Cystobacter ferrugineus Strain Cbfe23.</title>
        <authorList>
            <person name="Akbar S."/>
            <person name="Dowd S.E."/>
            <person name="Stevens D.C."/>
        </authorList>
    </citation>
    <scope>NUCLEOTIDE SEQUENCE [LARGE SCALE GENOMIC DNA]</scope>
    <source>
        <strain evidence="2 3">Cbfe23</strain>
    </source>
</reference>